<sequence>MEDLIAWAERGGLEPVTRNADDLLHVADAHVAFAIAAHHDLFPVEAARAGQDRVALGVFESLEDAQRFLVMELGAIIRAHRSLPRLISDGLPPGYVIEEAPTALWLTWLLGSAEFPVAPRSRGRATNFSRISRAPVETIESSFLAPSGHPLFEAA</sequence>
<gene>
    <name evidence="1" type="ORF">E6C64_17685</name>
</gene>
<name>A0A4S4FEP0_9MICO</name>
<dbReference type="Pfam" id="PF15598">
    <property type="entry name" value="Imm61"/>
    <property type="match status" value="1"/>
</dbReference>
<dbReference type="Proteomes" id="UP000309133">
    <property type="component" value="Unassembled WGS sequence"/>
</dbReference>
<comment type="caution">
    <text evidence="1">The sequence shown here is derived from an EMBL/GenBank/DDBJ whole genome shotgun (WGS) entry which is preliminary data.</text>
</comment>
<protein>
    <submittedName>
        <fullName evidence="1">Uncharacterized protein</fullName>
    </submittedName>
</protein>
<reference evidence="1 2" key="1">
    <citation type="submission" date="2019-04" db="EMBL/GenBank/DDBJ databases">
        <authorList>
            <person name="Jiang L."/>
        </authorList>
    </citation>
    <scope>NUCLEOTIDE SEQUENCE [LARGE SCALE GENOMIC DNA]</scope>
    <source>
        <strain evidence="1 2">YIM 131853</strain>
    </source>
</reference>
<evidence type="ECO:0000313" key="2">
    <source>
        <dbReference type="Proteomes" id="UP000309133"/>
    </source>
</evidence>
<keyword evidence="2" id="KW-1185">Reference proteome</keyword>
<dbReference type="InterPro" id="IPR028953">
    <property type="entry name" value="Imm_IFT-like"/>
</dbReference>
<organism evidence="1 2">
    <name type="scientific">Naasia lichenicola</name>
    <dbReference type="NCBI Taxonomy" id="2565933"/>
    <lineage>
        <taxon>Bacteria</taxon>
        <taxon>Bacillati</taxon>
        <taxon>Actinomycetota</taxon>
        <taxon>Actinomycetes</taxon>
        <taxon>Micrococcales</taxon>
        <taxon>Microbacteriaceae</taxon>
        <taxon>Naasia</taxon>
    </lineage>
</organism>
<evidence type="ECO:0000313" key="1">
    <source>
        <dbReference type="EMBL" id="THG28629.1"/>
    </source>
</evidence>
<accession>A0A4S4FEP0</accession>
<dbReference type="RefSeq" id="WP_136428994.1">
    <property type="nucleotide sequence ID" value="NZ_SSSM01000006.1"/>
</dbReference>
<dbReference type="EMBL" id="SSSM01000006">
    <property type="protein sequence ID" value="THG28629.1"/>
    <property type="molecule type" value="Genomic_DNA"/>
</dbReference>
<dbReference type="OrthoDB" id="4742108at2"/>
<dbReference type="AlphaFoldDB" id="A0A4S4FEP0"/>
<proteinExistence type="predicted"/>